<organism evidence="1 2">
    <name type="scientific">Methylobacterium radiotolerans</name>
    <dbReference type="NCBI Taxonomy" id="31998"/>
    <lineage>
        <taxon>Bacteria</taxon>
        <taxon>Pseudomonadati</taxon>
        <taxon>Pseudomonadota</taxon>
        <taxon>Alphaproteobacteria</taxon>
        <taxon>Hyphomicrobiales</taxon>
        <taxon>Methylobacteriaceae</taxon>
        <taxon>Methylobacterium</taxon>
    </lineage>
</organism>
<keyword evidence="2" id="KW-1185">Reference proteome</keyword>
<comment type="caution">
    <text evidence="1">The sequence shown here is derived from an EMBL/GenBank/DDBJ whole genome shotgun (WGS) entry which is preliminary data.</text>
</comment>
<proteinExistence type="predicted"/>
<evidence type="ECO:0000313" key="1">
    <source>
        <dbReference type="EMBL" id="MEE7458360.1"/>
    </source>
</evidence>
<protein>
    <recommendedName>
        <fullName evidence="3">PASTA domain-containing protein</fullName>
    </recommendedName>
</protein>
<dbReference type="Proteomes" id="UP001349262">
    <property type="component" value="Unassembled WGS sequence"/>
</dbReference>
<gene>
    <name evidence="1" type="ORF">MRSR164_16765</name>
</gene>
<dbReference type="EMBL" id="MLBY01000005">
    <property type="protein sequence ID" value="MEE7458360.1"/>
    <property type="molecule type" value="Genomic_DNA"/>
</dbReference>
<accession>A0ABU7TCM4</accession>
<evidence type="ECO:0000313" key="2">
    <source>
        <dbReference type="Proteomes" id="UP001349262"/>
    </source>
</evidence>
<evidence type="ECO:0008006" key="3">
    <source>
        <dbReference type="Google" id="ProtNLM"/>
    </source>
</evidence>
<reference evidence="1 2" key="1">
    <citation type="journal article" date="2012" name="Genet. Mol. Biol.">
        <title>Analysis of 16S rRNA and mxaF genes revealing insights into Methylobacterium niche-specific plant association.</title>
        <authorList>
            <person name="Dourado M.N."/>
            <person name="Andreote F.D."/>
            <person name="Dini-Andreote F."/>
            <person name="Conti R."/>
            <person name="Araujo J.M."/>
            <person name="Araujo W.L."/>
        </authorList>
    </citation>
    <scope>NUCLEOTIDE SEQUENCE [LARGE SCALE GENOMIC DNA]</scope>
    <source>
        <strain evidence="1 2">SR1.6/4</strain>
    </source>
</reference>
<name>A0ABU7TCM4_9HYPH</name>
<sequence length="308" mass="32243">MRDAFAAITVAPALCSSPAHRSMDRTAPAMNRRAVTPILLACLLTTSTPALPRSEPAPLRVASSVEGVVVTSLLSLPKAPADPGERELCAHFLKTPQSAAGRQVSAAGWAVTSEARIGRFQAVGFAGRFTQGTSGSCEIAAGNVGIFDGETLRAIVYAPKTSARSIGRAVPFGRDGLRLWDGGLLPLPLADLRLDGADGLGVVPLAPLETFCDGKSLVPNVYSQPITRAREALRQLGWNPVKGPAPDHPQSREAELMKRGVVEVDGCSGTGFGYCSYGYESPAATLSLATVGDADDPAVSSYDVRCRR</sequence>